<dbReference type="PANTHER" id="PTHR35400">
    <property type="entry name" value="SLR1083 PROTEIN"/>
    <property type="match status" value="1"/>
</dbReference>
<name>A0A919TGL6_9ACTN</name>
<dbReference type="CDD" id="cd06260">
    <property type="entry name" value="DUF820-like"/>
    <property type="match status" value="1"/>
</dbReference>
<protein>
    <recommendedName>
        <fullName evidence="1">Putative restriction endonuclease domain-containing protein</fullName>
    </recommendedName>
</protein>
<gene>
    <name evidence="2" type="ORF">Ato02nite_055270</name>
</gene>
<evidence type="ECO:0000259" key="1">
    <source>
        <dbReference type="Pfam" id="PF05685"/>
    </source>
</evidence>
<dbReference type="PANTHER" id="PTHR35400:SF3">
    <property type="entry name" value="SLL1072 PROTEIN"/>
    <property type="match status" value="1"/>
</dbReference>
<dbReference type="RefSeq" id="WP_246607462.1">
    <property type="nucleotide sequence ID" value="NZ_BOQN01000070.1"/>
</dbReference>
<evidence type="ECO:0000313" key="2">
    <source>
        <dbReference type="EMBL" id="GIM93734.1"/>
    </source>
</evidence>
<dbReference type="Pfam" id="PF05685">
    <property type="entry name" value="Uma2"/>
    <property type="match status" value="1"/>
</dbReference>
<comment type="caution">
    <text evidence="2">The sequence shown here is derived from an EMBL/GenBank/DDBJ whole genome shotgun (WGS) entry which is preliminary data.</text>
</comment>
<accession>A0A919TGL6</accession>
<organism evidence="2 3">
    <name type="scientific">Paractinoplanes toevensis</name>
    <dbReference type="NCBI Taxonomy" id="571911"/>
    <lineage>
        <taxon>Bacteria</taxon>
        <taxon>Bacillati</taxon>
        <taxon>Actinomycetota</taxon>
        <taxon>Actinomycetes</taxon>
        <taxon>Micromonosporales</taxon>
        <taxon>Micromonosporaceae</taxon>
        <taxon>Paractinoplanes</taxon>
    </lineage>
</organism>
<dbReference type="Gene3D" id="3.90.1570.10">
    <property type="entry name" value="tt1808, chain A"/>
    <property type="match status" value="1"/>
</dbReference>
<dbReference type="InterPro" id="IPR012296">
    <property type="entry name" value="Nuclease_put_TT1808"/>
</dbReference>
<sequence>MTYDNWSRDTWRVTFNHPVFDHVPPWTEEEYLALDETTSLVELVRGALWVSPSPHNTLHQEVVSRVVTALRSGAENTGFDAVRQINVRLAPDTILNPDFVVSKADNRPRLVTDAADIPLIGEVTAPGSAVADRTFKPHLYAAAGIEWYLLVETDFSDLSVSLRLHRLAGDHYVKDAAAKFGQTLKSDAPFPFAINTTDLLQPGPLADQC</sequence>
<reference evidence="2 3" key="1">
    <citation type="submission" date="2021-03" db="EMBL/GenBank/DDBJ databases">
        <title>Whole genome shotgun sequence of Actinoplanes toevensis NBRC 105298.</title>
        <authorList>
            <person name="Komaki H."/>
            <person name="Tamura T."/>
        </authorList>
    </citation>
    <scope>NUCLEOTIDE SEQUENCE [LARGE SCALE GENOMIC DNA]</scope>
    <source>
        <strain evidence="2 3">NBRC 105298</strain>
    </source>
</reference>
<dbReference type="Proteomes" id="UP000677082">
    <property type="component" value="Unassembled WGS sequence"/>
</dbReference>
<evidence type="ECO:0000313" key="3">
    <source>
        <dbReference type="Proteomes" id="UP000677082"/>
    </source>
</evidence>
<dbReference type="EMBL" id="BOQN01000070">
    <property type="protein sequence ID" value="GIM93734.1"/>
    <property type="molecule type" value="Genomic_DNA"/>
</dbReference>
<feature type="domain" description="Putative restriction endonuclease" evidence="1">
    <location>
        <begin position="29"/>
        <end position="193"/>
    </location>
</feature>
<proteinExistence type="predicted"/>
<dbReference type="InterPro" id="IPR008538">
    <property type="entry name" value="Uma2"/>
</dbReference>
<dbReference type="InterPro" id="IPR011335">
    <property type="entry name" value="Restrct_endonuc-II-like"/>
</dbReference>
<dbReference type="AlphaFoldDB" id="A0A919TGL6"/>
<dbReference type="SUPFAM" id="SSF52980">
    <property type="entry name" value="Restriction endonuclease-like"/>
    <property type="match status" value="1"/>
</dbReference>
<keyword evidence="3" id="KW-1185">Reference proteome</keyword>